<keyword evidence="1" id="KW-0472">Membrane</keyword>
<evidence type="ECO:0000313" key="2">
    <source>
        <dbReference type="EMBL" id="TYS13327.1"/>
    </source>
</evidence>
<gene>
    <name evidence="2" type="ORF">FZC78_21855</name>
</gene>
<sequence>MRDGIKLLAEAVNGLHDILIRISNDVLGLNLTDKELHFWIMGVIGIGVFFFIFAVTKWLSKMPFGITMISFLYTMTFMFVLVFAIEIQQAITNRGNMEFADAVIGLWGFLVLFMVYAALALLVIAGRHLFKKYDNDRNPNVKM</sequence>
<reference evidence="2 3" key="1">
    <citation type="submission" date="2019-08" db="EMBL/GenBank/DDBJ databases">
        <title>Bacillus genomes from the desert of Cuatro Cienegas, Coahuila.</title>
        <authorList>
            <person name="Olmedo-Alvarez G."/>
        </authorList>
    </citation>
    <scope>NUCLEOTIDE SEQUENCE [LARGE SCALE GENOMIC DNA]</scope>
    <source>
        <strain evidence="2 3">CH34_1T</strain>
    </source>
</reference>
<feature type="transmembrane region" description="Helical" evidence="1">
    <location>
        <begin position="36"/>
        <end position="59"/>
    </location>
</feature>
<comment type="caution">
    <text evidence="2">The sequence shown here is derived from an EMBL/GenBank/DDBJ whole genome shotgun (WGS) entry which is preliminary data.</text>
</comment>
<accession>A0A5D4NH73</accession>
<evidence type="ECO:0000256" key="1">
    <source>
        <dbReference type="SAM" id="Phobius"/>
    </source>
</evidence>
<dbReference type="AlphaFoldDB" id="A0A5D4NH73"/>
<feature type="transmembrane region" description="Helical" evidence="1">
    <location>
        <begin position="71"/>
        <end position="91"/>
    </location>
</feature>
<feature type="transmembrane region" description="Helical" evidence="1">
    <location>
        <begin position="103"/>
        <end position="125"/>
    </location>
</feature>
<evidence type="ECO:0000313" key="3">
    <source>
        <dbReference type="Proteomes" id="UP000322267"/>
    </source>
</evidence>
<dbReference type="OrthoDB" id="2868470at2"/>
<name>A0A5D4NH73_9BACI</name>
<organism evidence="2 3">
    <name type="scientific">Rossellomorea vietnamensis</name>
    <dbReference type="NCBI Taxonomy" id="218284"/>
    <lineage>
        <taxon>Bacteria</taxon>
        <taxon>Bacillati</taxon>
        <taxon>Bacillota</taxon>
        <taxon>Bacilli</taxon>
        <taxon>Bacillales</taxon>
        <taxon>Bacillaceae</taxon>
        <taxon>Rossellomorea</taxon>
    </lineage>
</organism>
<proteinExistence type="predicted"/>
<keyword evidence="1" id="KW-1133">Transmembrane helix</keyword>
<protein>
    <submittedName>
        <fullName evidence="2">Uncharacterized protein</fullName>
    </submittedName>
</protein>
<dbReference type="RefSeq" id="WP_148942196.1">
    <property type="nucleotide sequence ID" value="NZ_VTEI01000021.1"/>
</dbReference>
<dbReference type="EMBL" id="VTEI01000021">
    <property type="protein sequence ID" value="TYS13327.1"/>
    <property type="molecule type" value="Genomic_DNA"/>
</dbReference>
<dbReference type="Proteomes" id="UP000322267">
    <property type="component" value="Unassembled WGS sequence"/>
</dbReference>
<keyword evidence="1" id="KW-0812">Transmembrane</keyword>